<keyword evidence="6 8" id="KW-1133">Transmembrane helix</keyword>
<organism evidence="9 10">
    <name type="scientific">Candidatus Paraluminiphilus aquimaris</name>
    <dbReference type="NCBI Taxonomy" id="2518994"/>
    <lineage>
        <taxon>Bacteria</taxon>
        <taxon>Pseudomonadati</taxon>
        <taxon>Pseudomonadota</taxon>
        <taxon>Gammaproteobacteria</taxon>
        <taxon>Cellvibrionales</taxon>
        <taxon>Halieaceae</taxon>
        <taxon>Candidatus Paraluminiphilus</taxon>
    </lineage>
</organism>
<accession>A0ABY6Q8R1</accession>
<evidence type="ECO:0000256" key="5">
    <source>
        <dbReference type="ARBA" id="ARBA00022960"/>
    </source>
</evidence>
<dbReference type="InterPro" id="IPR007227">
    <property type="entry name" value="Cell_shape_determining_MreD"/>
</dbReference>
<keyword evidence="5" id="KW-0133">Cell shape</keyword>
<sequence>MMDQRNVYGSMVCSLVVVVVLLQAFYYPAVGAWLPRIIELCACYWIVASPARFGMVFAFFVGALVSLVEGSFIGSASIGMSLVAYVLLGNIHTIRQLDGISQSLLIFLLMGIYLALHRLTLSLIGVSSSGLSYLISAGVSALLWRPFCNGLDLIRFRLGRLL</sequence>
<feature type="transmembrane region" description="Helical" evidence="8">
    <location>
        <begin position="71"/>
        <end position="91"/>
    </location>
</feature>
<dbReference type="Pfam" id="PF04093">
    <property type="entry name" value="MreD"/>
    <property type="match status" value="1"/>
</dbReference>
<feature type="transmembrane region" description="Helical" evidence="8">
    <location>
        <begin position="6"/>
        <end position="30"/>
    </location>
</feature>
<name>A0ABY6Q8R1_9GAMM</name>
<evidence type="ECO:0000256" key="2">
    <source>
        <dbReference type="ARBA" id="ARBA00007776"/>
    </source>
</evidence>
<comment type="subcellular location">
    <subcellularLocation>
        <location evidence="1">Cell membrane</location>
        <topology evidence="1">Multi-pass membrane protein</topology>
    </subcellularLocation>
</comment>
<gene>
    <name evidence="9" type="primary">mreD</name>
    <name evidence="9" type="ORF">E0F26_12235</name>
</gene>
<evidence type="ECO:0000256" key="8">
    <source>
        <dbReference type="SAM" id="Phobius"/>
    </source>
</evidence>
<dbReference type="PANTHER" id="PTHR37484">
    <property type="entry name" value="ROD SHAPE-DETERMINING PROTEIN MRED"/>
    <property type="match status" value="1"/>
</dbReference>
<dbReference type="Proteomes" id="UP001317963">
    <property type="component" value="Chromosome"/>
</dbReference>
<dbReference type="NCBIfam" id="TIGR03426">
    <property type="entry name" value="shape_MreD"/>
    <property type="match status" value="1"/>
</dbReference>
<dbReference type="RefSeq" id="WP_279241946.1">
    <property type="nucleotide sequence ID" value="NZ_CP036501.1"/>
</dbReference>
<proteinExistence type="inferred from homology"/>
<evidence type="ECO:0000313" key="10">
    <source>
        <dbReference type="Proteomes" id="UP001317963"/>
    </source>
</evidence>
<protein>
    <submittedName>
        <fullName evidence="9">Rod shape-determining protein MreD</fullName>
    </submittedName>
</protein>
<feature type="transmembrane region" description="Helical" evidence="8">
    <location>
        <begin position="42"/>
        <end position="65"/>
    </location>
</feature>
<dbReference type="PANTHER" id="PTHR37484:SF1">
    <property type="entry name" value="ROD SHAPE-DETERMINING PROTEIN MRED"/>
    <property type="match status" value="1"/>
</dbReference>
<keyword evidence="7 8" id="KW-0472">Membrane</keyword>
<evidence type="ECO:0000256" key="4">
    <source>
        <dbReference type="ARBA" id="ARBA00022692"/>
    </source>
</evidence>
<evidence type="ECO:0000313" key="9">
    <source>
        <dbReference type="EMBL" id="UZP75459.1"/>
    </source>
</evidence>
<keyword evidence="3" id="KW-1003">Cell membrane</keyword>
<feature type="transmembrane region" description="Helical" evidence="8">
    <location>
        <begin position="103"/>
        <end position="124"/>
    </location>
</feature>
<dbReference type="EMBL" id="CP036501">
    <property type="protein sequence ID" value="UZP75459.1"/>
    <property type="molecule type" value="Genomic_DNA"/>
</dbReference>
<reference evidence="9 10" key="1">
    <citation type="submission" date="2019-02" db="EMBL/GenBank/DDBJ databases">
        <title>Halieaceae_genomes.</title>
        <authorList>
            <person name="Li S.-H."/>
        </authorList>
    </citation>
    <scope>NUCLEOTIDE SEQUENCE [LARGE SCALE GENOMIC DNA]</scope>
    <source>
        <strain evidence="9 10">JH123</strain>
    </source>
</reference>
<comment type="similarity">
    <text evidence="2">Belongs to the MreD family.</text>
</comment>
<evidence type="ECO:0000256" key="3">
    <source>
        <dbReference type="ARBA" id="ARBA00022475"/>
    </source>
</evidence>
<keyword evidence="4 8" id="KW-0812">Transmembrane</keyword>
<keyword evidence="10" id="KW-1185">Reference proteome</keyword>
<evidence type="ECO:0000256" key="7">
    <source>
        <dbReference type="ARBA" id="ARBA00023136"/>
    </source>
</evidence>
<dbReference type="InterPro" id="IPR026034">
    <property type="entry name" value="MreD_proteobac"/>
</dbReference>
<evidence type="ECO:0000256" key="1">
    <source>
        <dbReference type="ARBA" id="ARBA00004651"/>
    </source>
</evidence>
<evidence type="ECO:0000256" key="6">
    <source>
        <dbReference type="ARBA" id="ARBA00022989"/>
    </source>
</evidence>
<feature type="transmembrane region" description="Helical" evidence="8">
    <location>
        <begin position="130"/>
        <end position="148"/>
    </location>
</feature>